<dbReference type="PANTHER" id="PTHR43806">
    <property type="entry name" value="PEPTIDASE S8"/>
    <property type="match status" value="1"/>
</dbReference>
<evidence type="ECO:0000259" key="7">
    <source>
        <dbReference type="Pfam" id="PF00082"/>
    </source>
</evidence>
<dbReference type="SUPFAM" id="SSF52743">
    <property type="entry name" value="Subtilisin-like"/>
    <property type="match status" value="1"/>
</dbReference>
<comment type="similarity">
    <text evidence="1 5 6">Belongs to the peptidase S8 family.</text>
</comment>
<dbReference type="PROSITE" id="PS00136">
    <property type="entry name" value="SUBTILASE_ASP"/>
    <property type="match status" value="1"/>
</dbReference>
<dbReference type="InterPro" id="IPR023828">
    <property type="entry name" value="Peptidase_S8_Ser-AS"/>
</dbReference>
<dbReference type="PROSITE" id="PS00137">
    <property type="entry name" value="SUBTILASE_HIS"/>
    <property type="match status" value="1"/>
</dbReference>
<evidence type="ECO:0000256" key="6">
    <source>
        <dbReference type="RuleBase" id="RU003355"/>
    </source>
</evidence>
<evidence type="ECO:0000256" key="5">
    <source>
        <dbReference type="PROSITE-ProRule" id="PRU01240"/>
    </source>
</evidence>
<evidence type="ECO:0000256" key="1">
    <source>
        <dbReference type="ARBA" id="ARBA00011073"/>
    </source>
</evidence>
<dbReference type="RefSeq" id="WP_195000016.1">
    <property type="nucleotide sequence ID" value="NZ_JADLQN010000001.1"/>
</dbReference>
<dbReference type="PROSITE" id="PS51892">
    <property type="entry name" value="SUBTILASE"/>
    <property type="match status" value="1"/>
</dbReference>
<feature type="active site" description="Charge relay system" evidence="5">
    <location>
        <position position="95"/>
    </location>
</feature>
<evidence type="ECO:0000256" key="2">
    <source>
        <dbReference type="ARBA" id="ARBA00022670"/>
    </source>
</evidence>
<name>A0ABS0D3J0_9NOCA</name>
<dbReference type="Gene3D" id="3.40.50.200">
    <property type="entry name" value="Peptidase S8/S53 domain"/>
    <property type="match status" value="1"/>
</dbReference>
<feature type="active site" description="Charge relay system" evidence="5">
    <location>
        <position position="58"/>
    </location>
</feature>
<keyword evidence="2 5" id="KW-0645">Protease</keyword>
<protein>
    <submittedName>
        <fullName evidence="8">S8 family serine peptidase</fullName>
    </submittedName>
</protein>
<feature type="domain" description="Peptidase S8/S53" evidence="7">
    <location>
        <begin position="49"/>
        <end position="331"/>
    </location>
</feature>
<evidence type="ECO:0000313" key="8">
    <source>
        <dbReference type="EMBL" id="MBF6353052.1"/>
    </source>
</evidence>
<dbReference type="InterPro" id="IPR015500">
    <property type="entry name" value="Peptidase_S8_subtilisin-rel"/>
</dbReference>
<dbReference type="Pfam" id="PF00082">
    <property type="entry name" value="Peptidase_S8"/>
    <property type="match status" value="1"/>
</dbReference>
<dbReference type="InterPro" id="IPR036852">
    <property type="entry name" value="Peptidase_S8/S53_dom_sf"/>
</dbReference>
<dbReference type="PANTHER" id="PTHR43806:SF11">
    <property type="entry name" value="CEREVISIN-RELATED"/>
    <property type="match status" value="1"/>
</dbReference>
<evidence type="ECO:0000313" key="9">
    <source>
        <dbReference type="Proteomes" id="UP000707731"/>
    </source>
</evidence>
<keyword evidence="4 5" id="KW-0720">Serine protease</keyword>
<dbReference type="Proteomes" id="UP000707731">
    <property type="component" value="Unassembled WGS sequence"/>
</dbReference>
<sequence length="377" mass="38817">MNNTGDTVAVDRVSPVEAPLQRETSTAELIQVDALIRASDARLAFGVDGQRTTVAVLDTGLRTTHRDFAGRVRASRNFTRDNGGDPRDATDGQGHGTNVAGIICAGDLHIGIAPRAGVVPVKVLDNTGNGSFLAIRDALRWVFAQRAALGITAVCMSLGASDNRTTDSDLAADAIGRAIADLTAAGVACCVAAGNDFFAHDSAQGMSYPAIFRQTISVGSVYDSDVGPFSYLSGAQVTRTGPDRITPFSQRLHESVGGACATDLFAPGAPTTSSGIAGDTGESVQHGTSQATPVVAGVVLLLQDLCLKSTGTLPTVADVRRWLLEGAVSINDGDDERDNVRNTGLDFARVSAPGALRACARDIGAQVGGAAVTVPTN</sequence>
<feature type="active site" description="Charge relay system" evidence="5">
    <location>
        <position position="289"/>
    </location>
</feature>
<reference evidence="8 9" key="1">
    <citation type="submission" date="2020-10" db="EMBL/GenBank/DDBJ databases">
        <title>Identification of Nocardia species via Next-generation sequencing and recognition of intraspecies genetic diversity.</title>
        <authorList>
            <person name="Li P."/>
            <person name="Li P."/>
            <person name="Lu B."/>
        </authorList>
    </citation>
    <scope>NUCLEOTIDE SEQUENCE [LARGE SCALE GENOMIC DNA]</scope>
    <source>
        <strain evidence="8 9">BJ06-0143</strain>
    </source>
</reference>
<dbReference type="InterPro" id="IPR000209">
    <property type="entry name" value="Peptidase_S8/S53_dom"/>
</dbReference>
<organism evidence="8 9">
    <name type="scientific">Nocardia higoensis</name>
    <dbReference type="NCBI Taxonomy" id="228599"/>
    <lineage>
        <taxon>Bacteria</taxon>
        <taxon>Bacillati</taxon>
        <taxon>Actinomycetota</taxon>
        <taxon>Actinomycetes</taxon>
        <taxon>Mycobacteriales</taxon>
        <taxon>Nocardiaceae</taxon>
        <taxon>Nocardia</taxon>
    </lineage>
</organism>
<evidence type="ECO:0000256" key="4">
    <source>
        <dbReference type="ARBA" id="ARBA00022825"/>
    </source>
</evidence>
<proteinExistence type="inferred from homology"/>
<dbReference type="InterPro" id="IPR023827">
    <property type="entry name" value="Peptidase_S8_Asp-AS"/>
</dbReference>
<dbReference type="InterPro" id="IPR050131">
    <property type="entry name" value="Peptidase_S8_subtilisin-like"/>
</dbReference>
<keyword evidence="9" id="KW-1185">Reference proteome</keyword>
<comment type="caution">
    <text evidence="8">The sequence shown here is derived from an EMBL/GenBank/DDBJ whole genome shotgun (WGS) entry which is preliminary data.</text>
</comment>
<dbReference type="EMBL" id="JADLQN010000001">
    <property type="protein sequence ID" value="MBF6353052.1"/>
    <property type="molecule type" value="Genomic_DNA"/>
</dbReference>
<gene>
    <name evidence="8" type="ORF">IU449_00555</name>
</gene>
<dbReference type="PRINTS" id="PR00723">
    <property type="entry name" value="SUBTILISIN"/>
</dbReference>
<accession>A0ABS0D3J0</accession>
<dbReference type="InterPro" id="IPR022398">
    <property type="entry name" value="Peptidase_S8_His-AS"/>
</dbReference>
<evidence type="ECO:0000256" key="3">
    <source>
        <dbReference type="ARBA" id="ARBA00022801"/>
    </source>
</evidence>
<dbReference type="PROSITE" id="PS00138">
    <property type="entry name" value="SUBTILASE_SER"/>
    <property type="match status" value="1"/>
</dbReference>
<keyword evidence="3 5" id="KW-0378">Hydrolase</keyword>